<accession>A0A7U2I5Y0</accession>
<proteinExistence type="predicted"/>
<dbReference type="Proteomes" id="UP000663193">
    <property type="component" value="Chromosome 11"/>
</dbReference>
<evidence type="ECO:0000313" key="2">
    <source>
        <dbReference type="Proteomes" id="UP000663193"/>
    </source>
</evidence>
<dbReference type="AlphaFoldDB" id="A0A7U2I5Y0"/>
<name>A0A7U2I5Y0_PHANO</name>
<gene>
    <name evidence="1" type="ORF">JI435_415340</name>
</gene>
<protein>
    <submittedName>
        <fullName evidence="1">Uncharacterized protein</fullName>
    </submittedName>
</protein>
<reference evidence="2" key="1">
    <citation type="journal article" date="2021" name="BMC Genomics">
        <title>Chromosome-level genome assembly and manually-curated proteome of model necrotroph Parastagonospora nodorum Sn15 reveals a genome-wide trove of candidate effector homologs, and redundancy of virulence-related functions within an accessory chromosome.</title>
        <authorList>
            <person name="Bertazzoni S."/>
            <person name="Jones D.A.B."/>
            <person name="Phan H.T."/>
            <person name="Tan K.-C."/>
            <person name="Hane J.K."/>
        </authorList>
    </citation>
    <scope>NUCLEOTIDE SEQUENCE [LARGE SCALE GENOMIC DNA]</scope>
    <source>
        <strain evidence="2">SN15 / ATCC MYA-4574 / FGSC 10173)</strain>
    </source>
</reference>
<keyword evidence="2" id="KW-1185">Reference proteome</keyword>
<evidence type="ECO:0000313" key="1">
    <source>
        <dbReference type="EMBL" id="QRD00573.1"/>
    </source>
</evidence>
<dbReference type="VEuPathDB" id="FungiDB:JI435_415340"/>
<organism evidence="1 2">
    <name type="scientific">Phaeosphaeria nodorum (strain SN15 / ATCC MYA-4574 / FGSC 10173)</name>
    <name type="common">Glume blotch fungus</name>
    <name type="synonym">Parastagonospora nodorum</name>
    <dbReference type="NCBI Taxonomy" id="321614"/>
    <lineage>
        <taxon>Eukaryota</taxon>
        <taxon>Fungi</taxon>
        <taxon>Dikarya</taxon>
        <taxon>Ascomycota</taxon>
        <taxon>Pezizomycotina</taxon>
        <taxon>Dothideomycetes</taxon>
        <taxon>Pleosporomycetidae</taxon>
        <taxon>Pleosporales</taxon>
        <taxon>Pleosporineae</taxon>
        <taxon>Phaeosphaeriaceae</taxon>
        <taxon>Parastagonospora</taxon>
    </lineage>
</organism>
<sequence>MQMITGQYWKLALSMQLSILHEKNGAVEWLGLNYKGDERFENPHAFRSSREPVRPVSMSAKSLLSLFYRTVAQ</sequence>
<dbReference type="EMBL" id="CP069033">
    <property type="protein sequence ID" value="QRD00573.1"/>
    <property type="molecule type" value="Genomic_DNA"/>
</dbReference>